<reference evidence="1" key="1">
    <citation type="journal article" date="2017" name="Syst. Appl. Microbiol.">
        <title>Soybeans inoculated with root zone soils of Canadian native legumes harbour diverse and novel Bradyrhizobium spp. that possess agricultural potential.</title>
        <authorList>
            <person name="Bromfield E.S.P."/>
            <person name="Cloutier S."/>
            <person name="Tambong J.T."/>
            <person name="Tran Thi T.V."/>
        </authorList>
    </citation>
    <scope>NUCLEOTIDE SEQUENCE</scope>
    <source>
        <strain evidence="1">1S5</strain>
    </source>
</reference>
<proteinExistence type="predicted"/>
<evidence type="ECO:0000313" key="2">
    <source>
        <dbReference type="Proteomes" id="UP000551709"/>
    </source>
</evidence>
<evidence type="ECO:0000313" key="1">
    <source>
        <dbReference type="EMBL" id="UPT86347.1"/>
    </source>
</evidence>
<dbReference type="AlphaFoldDB" id="A0A8T5V8J2"/>
<dbReference type="Proteomes" id="UP000551709">
    <property type="component" value="Chromosome"/>
</dbReference>
<protein>
    <submittedName>
        <fullName evidence="1">Uncharacterized protein</fullName>
    </submittedName>
</protein>
<accession>A0A8T5V8J2</accession>
<dbReference type="EMBL" id="CP096255">
    <property type="protein sequence ID" value="UPT86347.1"/>
    <property type="molecule type" value="Genomic_DNA"/>
</dbReference>
<sequence length="55" mass="5930">MKLSNLKIAPKLGILVGVTLFGLCLSGVLAGYLMKREMVNARIDQAKSIVDLGRN</sequence>
<gene>
    <name evidence="1" type="ORF">HAP41_0000039820</name>
</gene>
<name>A0A8T5V8J2_9BRAD</name>
<dbReference type="RefSeq" id="WP_166049266.1">
    <property type="nucleotide sequence ID" value="NZ_CP096255.1"/>
</dbReference>
<reference evidence="1" key="2">
    <citation type="submission" date="2022-04" db="EMBL/GenBank/DDBJ databases">
        <authorList>
            <person name="Bromfield E.S.P."/>
            <person name="Cloutier S."/>
        </authorList>
    </citation>
    <scope>NUCLEOTIDE SEQUENCE</scope>
    <source>
        <strain evidence="1">1S5</strain>
    </source>
</reference>
<organism evidence="1 2">
    <name type="scientific">Bradyrhizobium barranii subsp. apii</name>
    <dbReference type="NCBI Taxonomy" id="2819348"/>
    <lineage>
        <taxon>Bacteria</taxon>
        <taxon>Pseudomonadati</taxon>
        <taxon>Pseudomonadota</taxon>
        <taxon>Alphaproteobacteria</taxon>
        <taxon>Hyphomicrobiales</taxon>
        <taxon>Nitrobacteraceae</taxon>
        <taxon>Bradyrhizobium</taxon>
        <taxon>Bradyrhizobium barranii</taxon>
    </lineage>
</organism>